<dbReference type="RefSeq" id="XP_006688270.1">
    <property type="nucleotide sequence ID" value="XM_006688207.1"/>
</dbReference>
<proteinExistence type="predicted"/>
<dbReference type="Gene3D" id="3.30.70.330">
    <property type="match status" value="1"/>
</dbReference>
<evidence type="ECO:0000256" key="6">
    <source>
        <dbReference type="SAM" id="MobiDB-lite"/>
    </source>
</evidence>
<reference evidence="8 9" key="1">
    <citation type="journal article" date="2011" name="Proc. Natl. Acad. Sci. U.S.A.">
        <title>Comparative genomics of xylose-fermenting fungi for enhanced biofuel production.</title>
        <authorList>
            <person name="Wohlbach D.J."/>
            <person name="Kuo A."/>
            <person name="Sato T.K."/>
            <person name="Potts K.M."/>
            <person name="Salamov A.A."/>
            <person name="LaButti K.M."/>
            <person name="Sun H."/>
            <person name="Clum A."/>
            <person name="Pangilinan J.L."/>
            <person name="Lindquist E.A."/>
            <person name="Lucas S."/>
            <person name="Lapidus A."/>
            <person name="Jin M."/>
            <person name="Gunawan C."/>
            <person name="Balan V."/>
            <person name="Dale B.E."/>
            <person name="Jeffries T.W."/>
            <person name="Zinkel R."/>
            <person name="Barry K.W."/>
            <person name="Grigoriev I.V."/>
            <person name="Gasch A.P."/>
        </authorList>
    </citation>
    <scope>NUCLEOTIDE SEQUENCE [LARGE SCALE GENOMIC DNA]</scope>
    <source>
        <strain evidence="9">ATCC 10573 / BCRC 21748 / CBS 615 / JCM 9827 / NBRC 10315 / NRRL Y-1498 / VKM Y-70</strain>
    </source>
</reference>
<dbReference type="Proteomes" id="UP000000707">
    <property type="component" value="Unassembled WGS sequence"/>
</dbReference>
<dbReference type="SMART" id="SM00360">
    <property type="entry name" value="RRM"/>
    <property type="match status" value="1"/>
</dbReference>
<dbReference type="PANTHER" id="PTHR13952:SF5">
    <property type="entry name" value="U1 SMALL NUCLEAR RIBONUCLEOPROTEIN 70 KDA"/>
    <property type="match status" value="1"/>
</dbReference>
<feature type="region of interest" description="Disordered" evidence="6">
    <location>
        <begin position="250"/>
        <end position="321"/>
    </location>
</feature>
<feature type="domain" description="RRM" evidence="7">
    <location>
        <begin position="119"/>
        <end position="201"/>
    </location>
</feature>
<dbReference type="Pfam" id="PF00076">
    <property type="entry name" value="RRM_1"/>
    <property type="match status" value="1"/>
</dbReference>
<evidence type="ECO:0000256" key="3">
    <source>
        <dbReference type="ARBA" id="ARBA00023242"/>
    </source>
</evidence>
<dbReference type="InterPro" id="IPR051183">
    <property type="entry name" value="U1_U11-U12_snRNP_70-35kDa"/>
</dbReference>
<dbReference type="InterPro" id="IPR022023">
    <property type="entry name" value="U1snRNP70_N"/>
</dbReference>
<feature type="compositionally biased region" description="Low complexity" evidence="6">
    <location>
        <begin position="255"/>
        <end position="290"/>
    </location>
</feature>
<dbReference type="InterPro" id="IPR012677">
    <property type="entry name" value="Nucleotide-bd_a/b_plait_sf"/>
</dbReference>
<evidence type="ECO:0000313" key="8">
    <source>
        <dbReference type="EMBL" id="EGV62100.1"/>
    </source>
</evidence>
<dbReference type="KEGG" id="cten:18247914"/>
<dbReference type="Pfam" id="PF12220">
    <property type="entry name" value="U1snRNP70_N"/>
    <property type="match status" value="1"/>
</dbReference>
<dbReference type="GO" id="GO:0071004">
    <property type="term" value="C:U2-type prespliceosome"/>
    <property type="evidence" value="ECO:0007669"/>
    <property type="project" value="TreeGrafter"/>
</dbReference>
<name>G3BAS6_CANTC</name>
<evidence type="ECO:0000256" key="4">
    <source>
        <dbReference type="ARBA" id="ARBA00023274"/>
    </source>
</evidence>
<dbReference type="SUPFAM" id="SSF54928">
    <property type="entry name" value="RNA-binding domain, RBD"/>
    <property type="match status" value="1"/>
</dbReference>
<comment type="subcellular location">
    <subcellularLocation>
        <location evidence="1">Nucleus</location>
    </subcellularLocation>
</comment>
<feature type="compositionally biased region" description="Polar residues" evidence="6">
    <location>
        <begin position="223"/>
        <end position="234"/>
    </location>
</feature>
<feature type="compositionally biased region" description="Low complexity" evidence="6">
    <location>
        <begin position="297"/>
        <end position="321"/>
    </location>
</feature>
<keyword evidence="2 5" id="KW-0694">RNA-binding</keyword>
<evidence type="ECO:0000256" key="5">
    <source>
        <dbReference type="PROSITE-ProRule" id="PRU00176"/>
    </source>
</evidence>
<dbReference type="GO" id="GO:0071011">
    <property type="term" value="C:precatalytic spliceosome"/>
    <property type="evidence" value="ECO:0007669"/>
    <property type="project" value="TreeGrafter"/>
</dbReference>
<dbReference type="GeneID" id="18247914"/>
<dbReference type="InterPro" id="IPR000504">
    <property type="entry name" value="RRM_dom"/>
</dbReference>
<dbReference type="PANTHER" id="PTHR13952">
    <property type="entry name" value="U1 SMALL NUCLEAR RIBONUCLEOPROTEIN 70 KD"/>
    <property type="match status" value="1"/>
</dbReference>
<protein>
    <submittedName>
        <fullName evidence="8">RNA-binding domain-containing protein</fullName>
    </submittedName>
</protein>
<dbReference type="STRING" id="590646.G3BAS6"/>
<keyword evidence="4" id="KW-0687">Ribonucleoprotein</keyword>
<evidence type="ECO:0000313" key="9">
    <source>
        <dbReference type="Proteomes" id="UP000000707"/>
    </source>
</evidence>
<keyword evidence="3" id="KW-0539">Nucleus</keyword>
<dbReference type="GO" id="GO:0000398">
    <property type="term" value="P:mRNA splicing, via spliceosome"/>
    <property type="evidence" value="ECO:0007669"/>
    <property type="project" value="TreeGrafter"/>
</dbReference>
<dbReference type="GO" id="GO:0003729">
    <property type="term" value="F:mRNA binding"/>
    <property type="evidence" value="ECO:0007669"/>
    <property type="project" value="TreeGrafter"/>
</dbReference>
<accession>G3BAS6</accession>
<evidence type="ECO:0000256" key="1">
    <source>
        <dbReference type="ARBA" id="ARBA00004123"/>
    </source>
</evidence>
<dbReference type="GO" id="GO:0005685">
    <property type="term" value="C:U1 snRNP"/>
    <property type="evidence" value="ECO:0007669"/>
    <property type="project" value="TreeGrafter"/>
</dbReference>
<dbReference type="InterPro" id="IPR035979">
    <property type="entry name" value="RBD_domain_sf"/>
</dbReference>
<feature type="region of interest" description="Disordered" evidence="6">
    <location>
        <begin position="214"/>
        <end position="235"/>
    </location>
</feature>
<dbReference type="PROSITE" id="PS50102">
    <property type="entry name" value="RRM"/>
    <property type="match status" value="1"/>
</dbReference>
<dbReference type="EMBL" id="GL996527">
    <property type="protein sequence ID" value="EGV62100.1"/>
    <property type="molecule type" value="Genomic_DNA"/>
</dbReference>
<evidence type="ECO:0000256" key="2">
    <source>
        <dbReference type="ARBA" id="ARBA00022884"/>
    </source>
</evidence>
<gene>
    <name evidence="8" type="ORF">CANTEDRAFT_115547</name>
</gene>
<organism evidence="9">
    <name type="scientific">Candida tenuis (strain ATCC 10573 / BCRC 21748 / CBS 615 / JCM 9827 / NBRC 10315 / NRRL Y-1498 / VKM Y-70)</name>
    <name type="common">Yeast</name>
    <name type="synonym">Yamadazyma tenuis</name>
    <dbReference type="NCBI Taxonomy" id="590646"/>
    <lineage>
        <taxon>Eukaryota</taxon>
        <taxon>Fungi</taxon>
        <taxon>Dikarya</taxon>
        <taxon>Ascomycota</taxon>
        <taxon>Saccharomycotina</taxon>
        <taxon>Pichiomycetes</taxon>
        <taxon>Debaryomycetaceae</taxon>
        <taxon>Yamadazyma</taxon>
    </lineage>
</organism>
<dbReference type="GO" id="GO:0030619">
    <property type="term" value="F:U1 snRNA binding"/>
    <property type="evidence" value="ECO:0007669"/>
    <property type="project" value="TreeGrafter"/>
</dbReference>
<keyword evidence="9" id="KW-1185">Reference proteome</keyword>
<dbReference type="AlphaFoldDB" id="G3BAS6"/>
<dbReference type="eggNOG" id="KOG0113">
    <property type="taxonomic scope" value="Eukaryota"/>
</dbReference>
<dbReference type="OrthoDB" id="4207594at2759"/>
<dbReference type="HOGENOM" id="CLU_045151_4_0_1"/>
<sequence length="321" mass="35981">MQQPDQSERYPAAIQKLFRPRLPLPFIPPTDYASNTRKTASITPISAYALLIRNYVDQELPQIEAERQSPDKTPFQIQAEKTQRRRLDIQKSRQRQLTDWNNPELLLQNEKDFMKDPYRTVFVSRLDYSLGEIDVSKHFSRFGPIESVRIIRSSSTGKSRGYGFIVFEKDTDAKSCIRELAPTGLKIGPGSRTILVDMERGRLVRNWLPRRLGGGLGGRHYTKPNSRFSTNASAAASGRKLNLSMNPYQQEFKPRSSAPPGASAVPSQTAFTSHPGFSTTTTTKPSASTSAKDRYGKYSSYAPQSAASSAQRSSKSIRQPK</sequence>
<evidence type="ECO:0000259" key="7">
    <source>
        <dbReference type="PROSITE" id="PS50102"/>
    </source>
</evidence>